<feature type="compositionally biased region" description="Basic and acidic residues" evidence="1">
    <location>
        <begin position="62"/>
        <end position="73"/>
    </location>
</feature>
<protein>
    <submittedName>
        <fullName evidence="2">Uu.00g131440.m01.CDS01</fullName>
    </submittedName>
</protein>
<name>A0AAI8VIV7_9PEZI</name>
<keyword evidence="3" id="KW-1185">Reference proteome</keyword>
<evidence type="ECO:0000256" key="1">
    <source>
        <dbReference type="SAM" id="MobiDB-lite"/>
    </source>
</evidence>
<proteinExistence type="predicted"/>
<feature type="compositionally biased region" description="Basic and acidic residues" evidence="1">
    <location>
        <begin position="35"/>
        <end position="46"/>
    </location>
</feature>
<feature type="compositionally biased region" description="Polar residues" evidence="1">
    <location>
        <begin position="1"/>
        <end position="20"/>
    </location>
</feature>
<comment type="caution">
    <text evidence="2">The sequence shown here is derived from an EMBL/GenBank/DDBJ whole genome shotgun (WGS) entry which is preliminary data.</text>
</comment>
<dbReference type="Proteomes" id="UP001295740">
    <property type="component" value="Unassembled WGS sequence"/>
</dbReference>
<gene>
    <name evidence="2" type="ORF">KHLLAP_LOCUS6218</name>
</gene>
<accession>A0AAI8VIV7</accession>
<feature type="region of interest" description="Disordered" evidence="1">
    <location>
        <begin position="1"/>
        <end position="73"/>
    </location>
</feature>
<reference evidence="2" key="1">
    <citation type="submission" date="2023-10" db="EMBL/GenBank/DDBJ databases">
        <authorList>
            <person name="Hackl T."/>
        </authorList>
    </citation>
    <scope>NUCLEOTIDE SEQUENCE</scope>
</reference>
<evidence type="ECO:0000313" key="2">
    <source>
        <dbReference type="EMBL" id="CAJ2505750.1"/>
    </source>
</evidence>
<dbReference type="EMBL" id="CAUWAG010000007">
    <property type="protein sequence ID" value="CAJ2505750.1"/>
    <property type="molecule type" value="Genomic_DNA"/>
</dbReference>
<sequence>MSSASNEGRQSPDPSTQSGAQLHDTPASGQGTDKAPNKKEGMEDQLKGLSSNPKGPVDDALEDKFKKDGKSGH</sequence>
<evidence type="ECO:0000313" key="3">
    <source>
        <dbReference type="Proteomes" id="UP001295740"/>
    </source>
</evidence>
<dbReference type="AlphaFoldDB" id="A0AAI8VIV7"/>
<organism evidence="2 3">
    <name type="scientific">Anthostomella pinea</name>
    <dbReference type="NCBI Taxonomy" id="933095"/>
    <lineage>
        <taxon>Eukaryota</taxon>
        <taxon>Fungi</taxon>
        <taxon>Dikarya</taxon>
        <taxon>Ascomycota</taxon>
        <taxon>Pezizomycotina</taxon>
        <taxon>Sordariomycetes</taxon>
        <taxon>Xylariomycetidae</taxon>
        <taxon>Xylariales</taxon>
        <taxon>Xylariaceae</taxon>
        <taxon>Anthostomella</taxon>
    </lineage>
</organism>